<reference evidence="3" key="2">
    <citation type="submission" date="2020-04" db="EMBL/GenBank/DDBJ databases">
        <authorList>
            <consortium name="NCBI Genome Project"/>
        </authorList>
    </citation>
    <scope>NUCLEOTIDE SEQUENCE</scope>
    <source>
        <strain evidence="3">CBS 342.82</strain>
    </source>
</reference>
<dbReference type="GeneID" id="54366682"/>
<keyword evidence="1" id="KW-1133">Transmembrane helix</keyword>
<keyword evidence="1" id="KW-0812">Transmembrane</keyword>
<reference evidence="3" key="3">
    <citation type="submission" date="2025-08" db="UniProtKB">
        <authorList>
            <consortium name="RefSeq"/>
        </authorList>
    </citation>
    <scope>IDENTIFICATION</scope>
    <source>
        <strain evidence="3">CBS 342.82</strain>
    </source>
</reference>
<protein>
    <submittedName>
        <fullName evidence="3">Uncharacterized protein</fullName>
    </submittedName>
</protein>
<organism evidence="3">
    <name type="scientific">Dissoconium aciculare CBS 342.82</name>
    <dbReference type="NCBI Taxonomy" id="1314786"/>
    <lineage>
        <taxon>Eukaryota</taxon>
        <taxon>Fungi</taxon>
        <taxon>Dikarya</taxon>
        <taxon>Ascomycota</taxon>
        <taxon>Pezizomycotina</taxon>
        <taxon>Dothideomycetes</taxon>
        <taxon>Dothideomycetidae</taxon>
        <taxon>Mycosphaerellales</taxon>
        <taxon>Dissoconiaceae</taxon>
        <taxon>Dissoconium</taxon>
    </lineage>
</organism>
<keyword evidence="2" id="KW-1185">Reference proteome</keyword>
<proteinExistence type="predicted"/>
<evidence type="ECO:0000313" key="2">
    <source>
        <dbReference type="Proteomes" id="UP000504637"/>
    </source>
</evidence>
<accession>A0A6J3LTG8</accession>
<reference evidence="3" key="1">
    <citation type="submission" date="2020-01" db="EMBL/GenBank/DDBJ databases">
        <authorList>
            <consortium name="DOE Joint Genome Institute"/>
            <person name="Haridas S."/>
            <person name="Albert R."/>
            <person name="Binder M."/>
            <person name="Bloem J."/>
            <person name="Labutti K."/>
            <person name="Salamov A."/>
            <person name="Andreopoulos B."/>
            <person name="Baker S.E."/>
            <person name="Barry K."/>
            <person name="Bills G."/>
            <person name="Bluhm B.H."/>
            <person name="Cannon C."/>
            <person name="Castanera R."/>
            <person name="Culley D.E."/>
            <person name="Daum C."/>
            <person name="Ezra D."/>
            <person name="Gonzalez J.B."/>
            <person name="Henrissat B."/>
            <person name="Kuo A."/>
            <person name="Liang C."/>
            <person name="Lipzen A."/>
            <person name="Lutzoni F."/>
            <person name="Magnuson J."/>
            <person name="Mondo S."/>
            <person name="Nolan M."/>
            <person name="Ohm R."/>
            <person name="Pangilinan J."/>
            <person name="Park H.-J."/>
            <person name="Ramirez L."/>
            <person name="Alfaro M."/>
            <person name="Sun H."/>
            <person name="Tritt A."/>
            <person name="Yoshinaga Y."/>
            <person name="Zwiers L.-H."/>
            <person name="Turgeon B.G."/>
            <person name="Goodwin S.B."/>
            <person name="Spatafora J.W."/>
            <person name="Crous P.W."/>
            <person name="Grigoriev I.V."/>
        </authorList>
    </citation>
    <scope>NUCLEOTIDE SEQUENCE</scope>
    <source>
        <strain evidence="3">CBS 342.82</strain>
    </source>
</reference>
<evidence type="ECO:0000256" key="1">
    <source>
        <dbReference type="SAM" id="Phobius"/>
    </source>
</evidence>
<feature type="transmembrane region" description="Helical" evidence="1">
    <location>
        <begin position="6"/>
        <end position="25"/>
    </location>
</feature>
<dbReference type="AlphaFoldDB" id="A0A6J3LTG8"/>
<gene>
    <name evidence="3" type="ORF">K489DRAFT_73578</name>
</gene>
<dbReference type="RefSeq" id="XP_033456117.1">
    <property type="nucleotide sequence ID" value="XM_033608881.1"/>
</dbReference>
<sequence>MVFSLLLYSSSVCSLVFIGIILRLAEGPPHAFVFCKVDARVAMPLCSRSPDLSKCRSVQVKKRQ</sequence>
<name>A0A6J3LTG8_9PEZI</name>
<dbReference type="Proteomes" id="UP000504637">
    <property type="component" value="Unplaced"/>
</dbReference>
<keyword evidence="1" id="KW-0472">Membrane</keyword>
<evidence type="ECO:0000313" key="3">
    <source>
        <dbReference type="RefSeq" id="XP_033456117.1"/>
    </source>
</evidence>